<dbReference type="EMBL" id="JAKRRY010000016">
    <property type="protein sequence ID" value="MCW8346904.1"/>
    <property type="molecule type" value="Genomic_DNA"/>
</dbReference>
<evidence type="ECO:0000313" key="4">
    <source>
        <dbReference type="Proteomes" id="UP001155587"/>
    </source>
</evidence>
<dbReference type="RefSeq" id="WP_265675444.1">
    <property type="nucleotide sequence ID" value="NZ_JAKRRY010000016.1"/>
</dbReference>
<keyword evidence="3" id="KW-0456">Lyase</keyword>
<dbReference type="InterPro" id="IPR025975">
    <property type="entry name" value="Polysacc_lyase"/>
</dbReference>
<dbReference type="AlphaFoldDB" id="A0A9X3CNY1"/>
<evidence type="ECO:0000259" key="2">
    <source>
        <dbReference type="PROSITE" id="PS50022"/>
    </source>
</evidence>
<dbReference type="InterPro" id="IPR008979">
    <property type="entry name" value="Galactose-bd-like_sf"/>
</dbReference>
<keyword evidence="4" id="KW-1185">Reference proteome</keyword>
<dbReference type="GO" id="GO:0016829">
    <property type="term" value="F:lyase activity"/>
    <property type="evidence" value="ECO:0007669"/>
    <property type="project" value="UniProtKB-KW"/>
</dbReference>
<dbReference type="Gene3D" id="2.60.120.260">
    <property type="entry name" value="Galactose-binding domain-like"/>
    <property type="match status" value="1"/>
</dbReference>
<feature type="chain" id="PRO_5040920402" evidence="1">
    <location>
        <begin position="27"/>
        <end position="549"/>
    </location>
</feature>
<protein>
    <submittedName>
        <fullName evidence="3">Heparin lyase I family protein</fullName>
    </submittedName>
</protein>
<name>A0A9X3CNY1_9VIBR</name>
<sequence length="549" mass="60923">MKNTQHRLPKTVLYTALFLMPGLATADAVCPLFHVGIDNASDSSGNDGHGPEYTIDRNLMDGSRWSSAGDGQEISYDLGAVKSVSQIDMAFYQGDVRKAFFKVDTSLDGKTWSTALGCTESNGSTSGFEAFPFSEVEARFVRVTGYGNSNADSSKWNSIIETRIMSCTQDMAVANQKVTYISGEPVVARDQKLVGDALTLRSKLYGHAAVYPESEIVDGQFSILGNDAPKGVLYRNPKGGVDGTPAYLFRLNGGRRIELSTAYVSDDIAAQYTPEYVTNLLKIEDVYRLSNLGEYGDTFTYEWSVRFPYLPANGQEGIISQWHGRPDKTLTQDPEGNLTYNSVEEMVDIRNQMDISAEIDQGIGYVKGTQQPNGWKVDSYQRPIGELAIYDNYLYLFFRNDPNRLSGTDADSPVPHPGKNPLPYIKEGNKVSSVVVWERKLSDVPVDEWIDLKLEIKYATYSETEDKVLESGYAKFWVNGKLEADYQGAIGKNDQFPPYFQHGVYTGRGMAVDHSGYRYLVNGTPWTLKTAGPIKTSQTNLANKLEPNQ</sequence>
<feature type="signal peptide" evidence="1">
    <location>
        <begin position="1"/>
        <end position="26"/>
    </location>
</feature>
<accession>A0A9X3CNY1</accession>
<dbReference type="Pfam" id="PF00754">
    <property type="entry name" value="F5_F8_type_C"/>
    <property type="match status" value="1"/>
</dbReference>
<evidence type="ECO:0000256" key="1">
    <source>
        <dbReference type="SAM" id="SignalP"/>
    </source>
</evidence>
<proteinExistence type="predicted"/>
<dbReference type="Gene3D" id="2.60.120.200">
    <property type="match status" value="2"/>
</dbReference>
<comment type="caution">
    <text evidence="3">The sequence shown here is derived from an EMBL/GenBank/DDBJ whole genome shotgun (WGS) entry which is preliminary data.</text>
</comment>
<dbReference type="PROSITE" id="PS50022">
    <property type="entry name" value="FA58C_3"/>
    <property type="match status" value="1"/>
</dbReference>
<dbReference type="Proteomes" id="UP001155587">
    <property type="component" value="Unassembled WGS sequence"/>
</dbReference>
<feature type="domain" description="F5/8 type C" evidence="2">
    <location>
        <begin position="18"/>
        <end position="167"/>
    </location>
</feature>
<dbReference type="SUPFAM" id="SSF49785">
    <property type="entry name" value="Galactose-binding domain-like"/>
    <property type="match status" value="1"/>
</dbReference>
<organism evidence="3 4">
    <name type="scientific">Vibrio qingdaonensis</name>
    <dbReference type="NCBI Taxonomy" id="2829491"/>
    <lineage>
        <taxon>Bacteria</taxon>
        <taxon>Pseudomonadati</taxon>
        <taxon>Pseudomonadota</taxon>
        <taxon>Gammaproteobacteria</taxon>
        <taxon>Vibrionales</taxon>
        <taxon>Vibrionaceae</taxon>
        <taxon>Vibrio</taxon>
    </lineage>
</organism>
<reference evidence="3" key="1">
    <citation type="submission" date="2022-02" db="EMBL/GenBank/DDBJ databases">
        <title>Vibrio sp. nov, a new bacterium isolated from seawater.</title>
        <authorList>
            <person name="Yuan Y."/>
        </authorList>
    </citation>
    <scope>NUCLEOTIDE SEQUENCE</scope>
    <source>
        <strain evidence="3">ZSDZ65</strain>
    </source>
</reference>
<evidence type="ECO:0000313" key="3">
    <source>
        <dbReference type="EMBL" id="MCW8346904.1"/>
    </source>
</evidence>
<keyword evidence="1" id="KW-0732">Signal</keyword>
<dbReference type="Pfam" id="PF14099">
    <property type="entry name" value="Polysacc_lyase"/>
    <property type="match status" value="1"/>
</dbReference>
<dbReference type="InterPro" id="IPR000421">
    <property type="entry name" value="FA58C"/>
</dbReference>
<gene>
    <name evidence="3" type="ORF">MD535_12935</name>
</gene>